<comment type="similarity">
    <text evidence="1">Belongs to the 'GDXG' lipolytic enzyme family.</text>
</comment>
<keyword evidence="6" id="KW-1185">Reference proteome</keyword>
<evidence type="ECO:0000313" key="6">
    <source>
        <dbReference type="Proteomes" id="UP000006201"/>
    </source>
</evidence>
<comment type="caution">
    <text evidence="5">The sequence shown here is derived from an EMBL/GenBank/DDBJ whole genome shotgun (WGS) entry which is preliminary data.</text>
</comment>
<dbReference type="EMBL" id="AAOH01000003">
    <property type="protein sequence ID" value="EAR29136.1"/>
    <property type="molecule type" value="Genomic_DNA"/>
</dbReference>
<keyword evidence="3" id="KW-0732">Signal</keyword>
<dbReference type="AlphaFoldDB" id="A4C971"/>
<accession>A4C971</accession>
<evidence type="ECO:0000313" key="5">
    <source>
        <dbReference type="EMBL" id="EAR29136.1"/>
    </source>
</evidence>
<dbReference type="InterPro" id="IPR013094">
    <property type="entry name" value="AB_hydrolase_3"/>
</dbReference>
<dbReference type="Gene3D" id="3.40.50.1820">
    <property type="entry name" value="alpha/beta hydrolase"/>
    <property type="match status" value="1"/>
</dbReference>
<dbReference type="PANTHER" id="PTHR48081">
    <property type="entry name" value="AB HYDROLASE SUPERFAMILY PROTEIN C4A8.06C"/>
    <property type="match status" value="1"/>
</dbReference>
<dbReference type="eggNOG" id="COG0657">
    <property type="taxonomic scope" value="Bacteria"/>
</dbReference>
<dbReference type="SUPFAM" id="SSF53474">
    <property type="entry name" value="alpha/beta-Hydrolases"/>
    <property type="match status" value="1"/>
</dbReference>
<reference evidence="5 6" key="1">
    <citation type="submission" date="2006-02" db="EMBL/GenBank/DDBJ databases">
        <authorList>
            <person name="Moran M.A."/>
            <person name="Kjelleberg S."/>
            <person name="Egan S."/>
            <person name="Saunders N."/>
            <person name="Thomas T."/>
            <person name="Ferriera S."/>
            <person name="Johnson J."/>
            <person name="Kravitz S."/>
            <person name="Halpern A."/>
            <person name="Remington K."/>
            <person name="Beeson K."/>
            <person name="Tran B."/>
            <person name="Rogers Y.-H."/>
            <person name="Friedman R."/>
            <person name="Venter J.C."/>
        </authorList>
    </citation>
    <scope>NUCLEOTIDE SEQUENCE [LARGE SCALE GENOMIC DNA]</scope>
    <source>
        <strain evidence="5 6">D2</strain>
    </source>
</reference>
<dbReference type="InterPro" id="IPR050300">
    <property type="entry name" value="GDXG_lipolytic_enzyme"/>
</dbReference>
<sequence>MKKLSLAITTALSLMMTTSAFAASKAGSPGTEINTQAFLEVLAQDTGLPLHKRSHQDVRKVLEGAQQGAVLPAADVTKKTIKVNGESIDLVIVKPVNAKGDLPAFMYFHGGGWVLGDFPTHERLIRDLVVRSGAAAVYVDYALSPEVKYPTAINQGYAATKWVAENGKKIGIDGSRLAVAGNSAGGNMATVISIKAKEAGTPNIKFQLLLWPVTDSNPNYPSYNEYAQGHFLSSNVMEWMWNNYLETPQQRNEIYAAPLRASVEQLTSLPPALIQVAEKDILRDEAEAYGRKLNAAGVAVTVTRYNGMIHDFGLLNPLSNIPAVQDSLDQAGNALKKHLN</sequence>
<feature type="domain" description="Alpha/beta hydrolase fold-3" evidence="4">
    <location>
        <begin position="106"/>
        <end position="312"/>
    </location>
</feature>
<dbReference type="STRING" id="87626.PTD2_08829"/>
<dbReference type="PANTHER" id="PTHR48081:SF8">
    <property type="entry name" value="ALPHA_BETA HYDROLASE FOLD-3 DOMAIN-CONTAINING PROTEIN-RELATED"/>
    <property type="match status" value="1"/>
</dbReference>
<dbReference type="InterPro" id="IPR029058">
    <property type="entry name" value="AB_hydrolase_fold"/>
</dbReference>
<gene>
    <name evidence="5" type="ORF">PTD2_08829</name>
</gene>
<evidence type="ECO:0000256" key="1">
    <source>
        <dbReference type="ARBA" id="ARBA00010515"/>
    </source>
</evidence>
<dbReference type="OrthoDB" id="9806180at2"/>
<dbReference type="HOGENOM" id="CLU_012494_6_0_6"/>
<keyword evidence="2" id="KW-0378">Hydrolase</keyword>
<dbReference type="PROSITE" id="PS01173">
    <property type="entry name" value="LIPASE_GDXG_HIS"/>
    <property type="match status" value="1"/>
</dbReference>
<dbReference type="InterPro" id="IPR002168">
    <property type="entry name" value="Lipase_GDXG_HIS_AS"/>
</dbReference>
<dbReference type="Pfam" id="PF07859">
    <property type="entry name" value="Abhydrolase_3"/>
    <property type="match status" value="1"/>
</dbReference>
<dbReference type="GO" id="GO:0016787">
    <property type="term" value="F:hydrolase activity"/>
    <property type="evidence" value="ECO:0007669"/>
    <property type="project" value="UniProtKB-KW"/>
</dbReference>
<evidence type="ECO:0000256" key="2">
    <source>
        <dbReference type="ARBA" id="ARBA00022801"/>
    </source>
</evidence>
<feature type="chain" id="PRO_5002667269" evidence="3">
    <location>
        <begin position="23"/>
        <end position="340"/>
    </location>
</feature>
<evidence type="ECO:0000259" key="4">
    <source>
        <dbReference type="Pfam" id="PF07859"/>
    </source>
</evidence>
<dbReference type="Proteomes" id="UP000006201">
    <property type="component" value="Unassembled WGS sequence"/>
</dbReference>
<dbReference type="RefSeq" id="WP_009838397.1">
    <property type="nucleotide sequence ID" value="NZ_AAOH01000003.1"/>
</dbReference>
<proteinExistence type="inferred from homology"/>
<protein>
    <submittedName>
        <fullName evidence="5">Lipase, putative</fullName>
    </submittedName>
</protein>
<evidence type="ECO:0000256" key="3">
    <source>
        <dbReference type="SAM" id="SignalP"/>
    </source>
</evidence>
<organism evidence="5 6">
    <name type="scientific">Pseudoalteromonas tunicata D2</name>
    <dbReference type="NCBI Taxonomy" id="87626"/>
    <lineage>
        <taxon>Bacteria</taxon>
        <taxon>Pseudomonadati</taxon>
        <taxon>Pseudomonadota</taxon>
        <taxon>Gammaproteobacteria</taxon>
        <taxon>Alteromonadales</taxon>
        <taxon>Pseudoalteromonadaceae</taxon>
        <taxon>Pseudoalteromonas</taxon>
    </lineage>
</organism>
<name>A4C971_9GAMM</name>
<feature type="signal peptide" evidence="3">
    <location>
        <begin position="1"/>
        <end position="22"/>
    </location>
</feature>